<keyword evidence="2" id="KW-1185">Reference proteome</keyword>
<sequence length="37" mass="4501">MDINGWNYLFESLPHWRIRERFPYDRTAGEETGEVSQ</sequence>
<gene>
    <name evidence="1" type="ORF">BACCAP_01835</name>
</gene>
<dbReference type="AlphaFoldDB" id="A6NUF3"/>
<accession>A6NUF3</accession>
<reference evidence="1 2" key="1">
    <citation type="submission" date="2007-04" db="EMBL/GenBank/DDBJ databases">
        <authorList>
            <person name="Fulton L."/>
            <person name="Clifton S."/>
            <person name="Fulton B."/>
            <person name="Xu J."/>
            <person name="Minx P."/>
            <person name="Pepin K.H."/>
            <person name="Johnson M."/>
            <person name="Thiruvilangam P."/>
            <person name="Bhonagiri V."/>
            <person name="Nash W.E."/>
            <person name="Mardis E.R."/>
            <person name="Wilson R.K."/>
        </authorList>
    </citation>
    <scope>NUCLEOTIDE SEQUENCE [LARGE SCALE GENOMIC DNA]</scope>
    <source>
        <strain evidence="1 2">ATCC 29799</strain>
    </source>
</reference>
<proteinExistence type="predicted"/>
<evidence type="ECO:0000313" key="2">
    <source>
        <dbReference type="Proteomes" id="UP000003639"/>
    </source>
</evidence>
<name>A6NUF3_9FIRM</name>
<evidence type="ECO:0000313" key="1">
    <source>
        <dbReference type="EMBL" id="EDN00500.1"/>
    </source>
</evidence>
<reference evidence="1 2" key="2">
    <citation type="submission" date="2007-06" db="EMBL/GenBank/DDBJ databases">
        <title>Draft genome sequence of Pseudoflavonifractor capillosus ATCC 29799.</title>
        <authorList>
            <person name="Sudarsanam P."/>
            <person name="Ley R."/>
            <person name="Guruge J."/>
            <person name="Turnbaugh P.J."/>
            <person name="Mahowald M."/>
            <person name="Liep D."/>
            <person name="Gordon J."/>
        </authorList>
    </citation>
    <scope>NUCLEOTIDE SEQUENCE [LARGE SCALE GENOMIC DNA]</scope>
    <source>
        <strain evidence="1 2">ATCC 29799</strain>
    </source>
</reference>
<dbReference type="Proteomes" id="UP000003639">
    <property type="component" value="Unassembled WGS sequence"/>
</dbReference>
<protein>
    <submittedName>
        <fullName evidence="1">Uncharacterized protein</fullName>
    </submittedName>
</protein>
<dbReference type="EMBL" id="AAXG02000011">
    <property type="protein sequence ID" value="EDN00500.1"/>
    <property type="molecule type" value="Genomic_DNA"/>
</dbReference>
<organism evidence="1 2">
    <name type="scientific">Pseudoflavonifractor capillosus ATCC 29799</name>
    <dbReference type="NCBI Taxonomy" id="411467"/>
    <lineage>
        <taxon>Bacteria</taxon>
        <taxon>Bacillati</taxon>
        <taxon>Bacillota</taxon>
        <taxon>Clostridia</taxon>
        <taxon>Eubacteriales</taxon>
        <taxon>Oscillospiraceae</taxon>
        <taxon>Pseudoflavonifractor</taxon>
    </lineage>
</organism>
<dbReference type="STRING" id="411467.BACCAP_01835"/>
<comment type="caution">
    <text evidence="1">The sequence shown here is derived from an EMBL/GenBank/DDBJ whole genome shotgun (WGS) entry which is preliminary data.</text>
</comment>